<keyword evidence="2" id="KW-1185">Reference proteome</keyword>
<organism evidence="1 2">
    <name type="scientific">Sparassis crispa</name>
    <dbReference type="NCBI Taxonomy" id="139825"/>
    <lineage>
        <taxon>Eukaryota</taxon>
        <taxon>Fungi</taxon>
        <taxon>Dikarya</taxon>
        <taxon>Basidiomycota</taxon>
        <taxon>Agaricomycotina</taxon>
        <taxon>Agaricomycetes</taxon>
        <taxon>Polyporales</taxon>
        <taxon>Sparassidaceae</taxon>
        <taxon>Sparassis</taxon>
    </lineage>
</organism>
<proteinExistence type="predicted"/>
<accession>A0A401G651</accession>
<dbReference type="EMBL" id="BFAD01000001">
    <property type="protein sequence ID" value="GBE77639.1"/>
    <property type="molecule type" value="Genomic_DNA"/>
</dbReference>
<dbReference type="Proteomes" id="UP000287166">
    <property type="component" value="Unassembled WGS sequence"/>
</dbReference>
<evidence type="ECO:0000313" key="1">
    <source>
        <dbReference type="EMBL" id="GBE77639.1"/>
    </source>
</evidence>
<comment type="caution">
    <text evidence="1">The sequence shown here is derived from an EMBL/GenBank/DDBJ whole genome shotgun (WGS) entry which is preliminary data.</text>
</comment>
<dbReference type="RefSeq" id="XP_027608552.1">
    <property type="nucleotide sequence ID" value="XM_027752751.1"/>
</dbReference>
<sequence length="225" mass="26142">MVVFSEPGSNVPIEEYHDWYNNLHIPGLIDTPVFQTWARWEAIDGQQPSFAATYDVASHEEFMEAWPGLWKRWSGPEQEKMEQFELMDRRNLSVYPGAIHPPSALFDATRPAEYASFVSLEVKPEDEEEFNKWYDEEHIPMLAKVPGWVRSRRFVVEDVSQLGVSVTEQKRAPKYLAVHEWASPDAFVSPELKASISTPLSVKMLDGALLKERRLMKLFRTWERK</sequence>
<dbReference type="InParanoid" id="A0A401G651"/>
<name>A0A401G651_9APHY</name>
<reference evidence="1 2" key="1">
    <citation type="journal article" date="2018" name="Sci. Rep.">
        <title>Genome sequence of the cauliflower mushroom Sparassis crispa (Hanabiratake) and its association with beneficial usage.</title>
        <authorList>
            <person name="Kiyama R."/>
            <person name="Furutani Y."/>
            <person name="Kawaguchi K."/>
            <person name="Nakanishi T."/>
        </authorList>
    </citation>
    <scope>NUCLEOTIDE SEQUENCE [LARGE SCALE GENOMIC DNA]</scope>
</reference>
<evidence type="ECO:0000313" key="2">
    <source>
        <dbReference type="Proteomes" id="UP000287166"/>
    </source>
</evidence>
<protein>
    <recommendedName>
        <fullName evidence="3">EthD domain-containing protein</fullName>
    </recommendedName>
</protein>
<dbReference type="Gene3D" id="3.30.70.100">
    <property type="match status" value="1"/>
</dbReference>
<dbReference type="InterPro" id="IPR011008">
    <property type="entry name" value="Dimeric_a/b-barrel"/>
</dbReference>
<dbReference type="STRING" id="139825.A0A401G651"/>
<dbReference type="GeneID" id="38774556"/>
<gene>
    <name evidence="1" type="ORF">SCP_0105190</name>
</gene>
<dbReference type="AlphaFoldDB" id="A0A401G651"/>
<dbReference type="OrthoDB" id="2851338at2759"/>
<evidence type="ECO:0008006" key="3">
    <source>
        <dbReference type="Google" id="ProtNLM"/>
    </source>
</evidence>
<dbReference type="SUPFAM" id="SSF54909">
    <property type="entry name" value="Dimeric alpha+beta barrel"/>
    <property type="match status" value="1"/>
</dbReference>